<dbReference type="FunFam" id="3.40.50.2000:FF:000054">
    <property type="entry name" value="Glycosyltransferase"/>
    <property type="match status" value="1"/>
</dbReference>
<dbReference type="GO" id="GO:0008194">
    <property type="term" value="F:UDP-glycosyltransferase activity"/>
    <property type="evidence" value="ECO:0007669"/>
    <property type="project" value="InterPro"/>
</dbReference>
<keyword evidence="7" id="KW-1185">Reference proteome</keyword>
<dbReference type="FunFam" id="3.40.50.2000:FF:000051">
    <property type="entry name" value="Glycosyltransferase"/>
    <property type="match status" value="1"/>
</dbReference>
<dbReference type="CDD" id="cd03784">
    <property type="entry name" value="GT1_Gtf-like"/>
    <property type="match status" value="1"/>
</dbReference>
<dbReference type="AlphaFoldDB" id="A0A9D5BYF2"/>
<dbReference type="Pfam" id="PF00201">
    <property type="entry name" value="UDPGT"/>
    <property type="match status" value="1"/>
</dbReference>
<comment type="caution">
    <text evidence="6">The sequence shown here is derived from an EMBL/GenBank/DDBJ whole genome shotgun (WGS) entry which is preliminary data.</text>
</comment>
<dbReference type="Proteomes" id="UP001085076">
    <property type="component" value="Miscellaneous, Linkage group lg09"/>
</dbReference>
<evidence type="ECO:0000313" key="7">
    <source>
        <dbReference type="Proteomes" id="UP001085076"/>
    </source>
</evidence>
<dbReference type="PANTHER" id="PTHR48046">
    <property type="entry name" value="UDP-GLYCOSYLTRANSFERASE 72E1"/>
    <property type="match status" value="1"/>
</dbReference>
<evidence type="ECO:0000256" key="4">
    <source>
        <dbReference type="RuleBase" id="RU003718"/>
    </source>
</evidence>
<dbReference type="Gene3D" id="3.40.50.2000">
    <property type="entry name" value="Glycogen Phosphorylase B"/>
    <property type="match status" value="2"/>
</dbReference>
<dbReference type="OrthoDB" id="5835829at2759"/>
<dbReference type="SUPFAM" id="SSF53756">
    <property type="entry name" value="UDP-Glycosyltransferase/glycogen phosphorylase"/>
    <property type="match status" value="1"/>
</dbReference>
<reference evidence="6" key="1">
    <citation type="submission" date="2021-03" db="EMBL/GenBank/DDBJ databases">
        <authorList>
            <person name="Li Z."/>
            <person name="Yang C."/>
        </authorList>
    </citation>
    <scope>NUCLEOTIDE SEQUENCE</scope>
    <source>
        <strain evidence="6">Dzin_1.0</strain>
        <tissue evidence="6">Leaf</tissue>
    </source>
</reference>
<dbReference type="PROSITE" id="PS00375">
    <property type="entry name" value="UDPGT"/>
    <property type="match status" value="1"/>
</dbReference>
<gene>
    <name evidence="6" type="ORF">J5N97_028106</name>
</gene>
<sequence>MDKNGAQSPHIAILPTPGMGHLIPIAELAKVLATRHGFSVTFITFSESASPAQKAFLDALPTTINSTRLPPVHLTDLPADAAIETLISLAPLRSIPALRSILADLKNTTNLVAFVADLFGGDTFDVARELGVPPYMFFPSNLMLLSLMLHLPELDATTTCEYRDLPAPLELPGCVPIPGAELLHPLQDRSNESYSWMVHHARKYREADGILVNTFADLEPEAAKILTQRQPDLPPIHLVGPLVQTGQPAVENCACLSWLDEQPSGSVLFISFGSGGTLTCEQTTELACGLEMSGQRFLWAIRSPSDSESNASYFTATSKGDPFAYLPEGFLERTKKLGMVVPSWAPQMQVLAHSATGGFLSHCGWNSTLESIMHGVPMICWPLYAEQRMNAVMLSEGTKLAMRPKCREDGVCGREEISRIVKELMEGEQGKKVRGRARDLQAAAVKAIDNHGDGGASCKTLADVADNLKKIN</sequence>
<evidence type="ECO:0000313" key="6">
    <source>
        <dbReference type="EMBL" id="KAJ0962984.1"/>
    </source>
</evidence>
<dbReference type="InterPro" id="IPR002213">
    <property type="entry name" value="UDP_glucos_trans"/>
</dbReference>
<keyword evidence="3 4" id="KW-0808">Transferase</keyword>
<dbReference type="EC" id="2.4.1.-" evidence="5"/>
<comment type="similarity">
    <text evidence="1 4">Belongs to the UDP-glycosyltransferase family.</text>
</comment>
<organism evidence="6 7">
    <name type="scientific">Dioscorea zingiberensis</name>
    <dbReference type="NCBI Taxonomy" id="325984"/>
    <lineage>
        <taxon>Eukaryota</taxon>
        <taxon>Viridiplantae</taxon>
        <taxon>Streptophyta</taxon>
        <taxon>Embryophyta</taxon>
        <taxon>Tracheophyta</taxon>
        <taxon>Spermatophyta</taxon>
        <taxon>Magnoliopsida</taxon>
        <taxon>Liliopsida</taxon>
        <taxon>Dioscoreales</taxon>
        <taxon>Dioscoreaceae</taxon>
        <taxon>Dioscorea</taxon>
    </lineage>
</organism>
<evidence type="ECO:0000256" key="2">
    <source>
        <dbReference type="ARBA" id="ARBA00022676"/>
    </source>
</evidence>
<evidence type="ECO:0000256" key="5">
    <source>
        <dbReference type="RuleBase" id="RU362057"/>
    </source>
</evidence>
<reference evidence="6" key="2">
    <citation type="journal article" date="2022" name="Hortic Res">
        <title>The genome of Dioscorea zingiberensis sheds light on the biosynthesis, origin and evolution of the medicinally important diosgenin saponins.</title>
        <authorList>
            <person name="Li Y."/>
            <person name="Tan C."/>
            <person name="Li Z."/>
            <person name="Guo J."/>
            <person name="Li S."/>
            <person name="Chen X."/>
            <person name="Wang C."/>
            <person name="Dai X."/>
            <person name="Yang H."/>
            <person name="Song W."/>
            <person name="Hou L."/>
            <person name="Xu J."/>
            <person name="Tong Z."/>
            <person name="Xu A."/>
            <person name="Yuan X."/>
            <person name="Wang W."/>
            <person name="Yang Q."/>
            <person name="Chen L."/>
            <person name="Sun Z."/>
            <person name="Wang K."/>
            <person name="Pan B."/>
            <person name="Chen J."/>
            <person name="Bao Y."/>
            <person name="Liu F."/>
            <person name="Qi X."/>
            <person name="Gang D.R."/>
            <person name="Wen J."/>
            <person name="Li J."/>
        </authorList>
    </citation>
    <scope>NUCLEOTIDE SEQUENCE</scope>
    <source>
        <strain evidence="6">Dzin_1.0</strain>
    </source>
</reference>
<dbReference type="PANTHER" id="PTHR48046:SF6">
    <property type="entry name" value="GLYCOSYLTRANSFERASE"/>
    <property type="match status" value="1"/>
</dbReference>
<evidence type="ECO:0000256" key="1">
    <source>
        <dbReference type="ARBA" id="ARBA00009995"/>
    </source>
</evidence>
<keyword evidence="2 4" id="KW-0328">Glycosyltransferase</keyword>
<protein>
    <recommendedName>
        <fullName evidence="5">Glycosyltransferase</fullName>
        <ecNumber evidence="5">2.4.1.-</ecNumber>
    </recommendedName>
</protein>
<evidence type="ECO:0000256" key="3">
    <source>
        <dbReference type="ARBA" id="ARBA00022679"/>
    </source>
</evidence>
<dbReference type="InterPro" id="IPR035595">
    <property type="entry name" value="UDP_glycos_trans_CS"/>
</dbReference>
<name>A0A9D5BYF2_9LILI</name>
<proteinExistence type="inferred from homology"/>
<accession>A0A9D5BYF2</accession>
<dbReference type="EMBL" id="JAGGNH010000009">
    <property type="protein sequence ID" value="KAJ0962984.1"/>
    <property type="molecule type" value="Genomic_DNA"/>
</dbReference>